<dbReference type="UniPathway" id="UPA00591">
    <property type="reaction ID" value="UER00648"/>
</dbReference>
<keyword evidence="8 15" id="KW-0808">Transferase</keyword>
<comment type="pathway">
    <text evidence="4">Purine metabolism; GMP biosynthesis via salvage pathway; GMP from guanine: step 1/1.</text>
</comment>
<comment type="caution">
    <text evidence="17">The sequence shown here is derived from an EMBL/GenBank/DDBJ whole genome shotgun (WGS) entry which is preliminary data.</text>
</comment>
<keyword evidence="7 15" id="KW-0328">Glycosyltransferase</keyword>
<dbReference type="Pfam" id="PF00156">
    <property type="entry name" value="Pribosyltran"/>
    <property type="match status" value="1"/>
</dbReference>
<dbReference type="RefSeq" id="WP_179604680.1">
    <property type="nucleotide sequence ID" value="NZ_BAABEH010000001.1"/>
</dbReference>
<dbReference type="FunFam" id="3.40.50.2020:FF:000006">
    <property type="entry name" value="Hypoxanthine phosphoribosyltransferase"/>
    <property type="match status" value="1"/>
</dbReference>
<evidence type="ECO:0000256" key="6">
    <source>
        <dbReference type="ARBA" id="ARBA00022490"/>
    </source>
</evidence>
<comment type="subcellular location">
    <subcellularLocation>
        <location evidence="2 15">Cytoplasm</location>
    </subcellularLocation>
</comment>
<evidence type="ECO:0000256" key="3">
    <source>
        <dbReference type="ARBA" id="ARBA00004669"/>
    </source>
</evidence>
<comment type="similarity">
    <text evidence="5 15">Belongs to the purine/pyrimidine phosphoribosyltransferase family.</text>
</comment>
<evidence type="ECO:0000313" key="18">
    <source>
        <dbReference type="Proteomes" id="UP000578352"/>
    </source>
</evidence>
<proteinExistence type="inferred from homology"/>
<dbReference type="PANTHER" id="PTHR43340:SF1">
    <property type="entry name" value="HYPOXANTHINE PHOSPHORIBOSYLTRANSFERASE"/>
    <property type="match status" value="1"/>
</dbReference>
<dbReference type="Gene3D" id="3.40.50.2020">
    <property type="match status" value="1"/>
</dbReference>
<dbReference type="EMBL" id="JACCFL010000001">
    <property type="protein sequence ID" value="NYJ22656.1"/>
    <property type="molecule type" value="Genomic_DNA"/>
</dbReference>
<evidence type="ECO:0000256" key="1">
    <source>
        <dbReference type="ARBA" id="ARBA00001946"/>
    </source>
</evidence>
<keyword evidence="11 15" id="KW-0547">Nucleotide-binding</keyword>
<comment type="catalytic activity">
    <reaction evidence="13">
        <text>GMP + diphosphate = guanine + 5-phospho-alpha-D-ribose 1-diphosphate</text>
        <dbReference type="Rhea" id="RHEA:25424"/>
        <dbReference type="ChEBI" id="CHEBI:16235"/>
        <dbReference type="ChEBI" id="CHEBI:33019"/>
        <dbReference type="ChEBI" id="CHEBI:58017"/>
        <dbReference type="ChEBI" id="CHEBI:58115"/>
        <dbReference type="EC" id="2.4.2.8"/>
    </reaction>
    <physiologicalReaction direction="right-to-left" evidence="13">
        <dbReference type="Rhea" id="RHEA:25426"/>
    </physiologicalReaction>
</comment>
<dbReference type="Proteomes" id="UP000578352">
    <property type="component" value="Unassembled WGS sequence"/>
</dbReference>
<accession>A0A853CP69</accession>
<dbReference type="GO" id="GO:0046100">
    <property type="term" value="P:hypoxanthine metabolic process"/>
    <property type="evidence" value="ECO:0007669"/>
    <property type="project" value="TreeGrafter"/>
</dbReference>
<evidence type="ECO:0000256" key="2">
    <source>
        <dbReference type="ARBA" id="ARBA00004496"/>
    </source>
</evidence>
<dbReference type="GO" id="GO:0052657">
    <property type="term" value="F:guanine phosphoribosyltransferase activity"/>
    <property type="evidence" value="ECO:0007669"/>
    <property type="project" value="UniProtKB-ARBA"/>
</dbReference>
<evidence type="ECO:0000256" key="12">
    <source>
        <dbReference type="ARBA" id="ARBA00022842"/>
    </source>
</evidence>
<dbReference type="GO" id="GO:0004422">
    <property type="term" value="F:hypoxanthine phosphoribosyltransferase activity"/>
    <property type="evidence" value="ECO:0007669"/>
    <property type="project" value="InterPro"/>
</dbReference>
<evidence type="ECO:0000256" key="9">
    <source>
        <dbReference type="ARBA" id="ARBA00022723"/>
    </source>
</evidence>
<evidence type="ECO:0000259" key="16">
    <source>
        <dbReference type="Pfam" id="PF00156"/>
    </source>
</evidence>
<sequence length="183" mass="20178">MELTDVHDDLTEILITEEQIRSRIAELSRTVEADYAGKDVLLVGVLKGAVMVMADLSRELRIPVTMDWMAVSSYGSGTASSGVVRILKDLDTDLSGKTVLIVEDIIDSGLTLSWLLANLRSRGPESIEIFTLLRKPEAARVEIDVKYVGFDIPNQFVVGYGLDYAERYRNLRGVGILAPAVYS</sequence>
<dbReference type="InterPro" id="IPR050408">
    <property type="entry name" value="HGPRT"/>
</dbReference>
<keyword evidence="12 15" id="KW-0460">Magnesium</keyword>
<dbReference type="GO" id="GO:0006178">
    <property type="term" value="P:guanine salvage"/>
    <property type="evidence" value="ECO:0007669"/>
    <property type="project" value="TreeGrafter"/>
</dbReference>
<protein>
    <recommendedName>
        <fullName evidence="15">Hypoxanthine phosphoribosyltransferase</fullName>
        <ecNumber evidence="15">2.4.2.8</ecNumber>
    </recommendedName>
</protein>
<gene>
    <name evidence="17" type="ORF">HNR13_000943</name>
</gene>
<evidence type="ECO:0000256" key="5">
    <source>
        <dbReference type="ARBA" id="ARBA00008391"/>
    </source>
</evidence>
<evidence type="ECO:0000256" key="13">
    <source>
        <dbReference type="ARBA" id="ARBA00048811"/>
    </source>
</evidence>
<dbReference type="GO" id="GO:0000166">
    <property type="term" value="F:nucleotide binding"/>
    <property type="evidence" value="ECO:0007669"/>
    <property type="project" value="UniProtKB-KW"/>
</dbReference>
<organism evidence="17 18">
    <name type="scientific">Leifsonia shinshuensis</name>
    <dbReference type="NCBI Taxonomy" id="150026"/>
    <lineage>
        <taxon>Bacteria</taxon>
        <taxon>Bacillati</taxon>
        <taxon>Actinomycetota</taxon>
        <taxon>Actinomycetes</taxon>
        <taxon>Micrococcales</taxon>
        <taxon>Microbacteriaceae</taxon>
        <taxon>Leifsonia</taxon>
    </lineage>
</organism>
<dbReference type="GO" id="GO:0006166">
    <property type="term" value="P:purine ribonucleoside salvage"/>
    <property type="evidence" value="ECO:0007669"/>
    <property type="project" value="UniProtKB-KW"/>
</dbReference>
<dbReference type="GO" id="GO:0032263">
    <property type="term" value="P:GMP salvage"/>
    <property type="evidence" value="ECO:0007669"/>
    <property type="project" value="TreeGrafter"/>
</dbReference>
<dbReference type="PANTHER" id="PTHR43340">
    <property type="entry name" value="HYPOXANTHINE-GUANINE PHOSPHORIBOSYLTRANSFERASE"/>
    <property type="match status" value="1"/>
</dbReference>
<evidence type="ECO:0000256" key="14">
    <source>
        <dbReference type="ARBA" id="ARBA00049402"/>
    </source>
</evidence>
<dbReference type="GO" id="GO:0000287">
    <property type="term" value="F:magnesium ion binding"/>
    <property type="evidence" value="ECO:0007669"/>
    <property type="project" value="TreeGrafter"/>
</dbReference>
<dbReference type="CDD" id="cd06223">
    <property type="entry name" value="PRTases_typeI"/>
    <property type="match status" value="1"/>
</dbReference>
<dbReference type="InterPro" id="IPR029057">
    <property type="entry name" value="PRTase-like"/>
</dbReference>
<dbReference type="GO" id="GO:0032264">
    <property type="term" value="P:IMP salvage"/>
    <property type="evidence" value="ECO:0007669"/>
    <property type="project" value="UniProtKB-UniPathway"/>
</dbReference>
<dbReference type="SUPFAM" id="SSF53271">
    <property type="entry name" value="PRTase-like"/>
    <property type="match status" value="1"/>
</dbReference>
<feature type="domain" description="Phosphoribosyltransferase" evidence="16">
    <location>
        <begin position="19"/>
        <end position="164"/>
    </location>
</feature>
<evidence type="ECO:0000256" key="4">
    <source>
        <dbReference type="ARBA" id="ARBA00004676"/>
    </source>
</evidence>
<comment type="catalytic activity">
    <reaction evidence="14">
        <text>IMP + diphosphate = hypoxanthine + 5-phospho-alpha-D-ribose 1-diphosphate</text>
        <dbReference type="Rhea" id="RHEA:17973"/>
        <dbReference type="ChEBI" id="CHEBI:17368"/>
        <dbReference type="ChEBI" id="CHEBI:33019"/>
        <dbReference type="ChEBI" id="CHEBI:58017"/>
        <dbReference type="ChEBI" id="CHEBI:58053"/>
        <dbReference type="EC" id="2.4.2.8"/>
    </reaction>
    <physiologicalReaction direction="right-to-left" evidence="14">
        <dbReference type="Rhea" id="RHEA:17975"/>
    </physiologicalReaction>
</comment>
<dbReference type="InterPro" id="IPR000836">
    <property type="entry name" value="PRTase_dom"/>
</dbReference>
<evidence type="ECO:0000256" key="11">
    <source>
        <dbReference type="ARBA" id="ARBA00022741"/>
    </source>
</evidence>
<dbReference type="AlphaFoldDB" id="A0A853CP69"/>
<name>A0A853CP69_9MICO</name>
<evidence type="ECO:0000313" key="17">
    <source>
        <dbReference type="EMBL" id="NYJ22656.1"/>
    </source>
</evidence>
<keyword evidence="6 15" id="KW-0963">Cytoplasm</keyword>
<dbReference type="NCBIfam" id="TIGR01203">
    <property type="entry name" value="HGPRTase"/>
    <property type="match status" value="1"/>
</dbReference>
<reference evidence="17 18" key="1">
    <citation type="submission" date="2020-07" db="EMBL/GenBank/DDBJ databases">
        <title>Sequencing the genomes of 1000 actinobacteria strains.</title>
        <authorList>
            <person name="Klenk H.-P."/>
        </authorList>
    </citation>
    <scope>NUCLEOTIDE SEQUENCE [LARGE SCALE GENOMIC DNA]</scope>
    <source>
        <strain evidence="17 18">DSM 15165</strain>
    </source>
</reference>
<dbReference type="GO" id="GO:0005829">
    <property type="term" value="C:cytosol"/>
    <property type="evidence" value="ECO:0007669"/>
    <property type="project" value="TreeGrafter"/>
</dbReference>
<dbReference type="InterPro" id="IPR005904">
    <property type="entry name" value="Hxn_phspho_trans"/>
</dbReference>
<evidence type="ECO:0000256" key="15">
    <source>
        <dbReference type="RuleBase" id="RU364099"/>
    </source>
</evidence>
<evidence type="ECO:0000256" key="8">
    <source>
        <dbReference type="ARBA" id="ARBA00022679"/>
    </source>
</evidence>
<evidence type="ECO:0000256" key="10">
    <source>
        <dbReference type="ARBA" id="ARBA00022726"/>
    </source>
</evidence>
<keyword evidence="9 15" id="KW-0479">Metal-binding</keyword>
<evidence type="ECO:0000256" key="7">
    <source>
        <dbReference type="ARBA" id="ARBA00022676"/>
    </source>
</evidence>
<comment type="pathway">
    <text evidence="3 15">Purine metabolism; IMP biosynthesis via salvage pathway; IMP from hypoxanthine: step 1/1.</text>
</comment>
<dbReference type="EC" id="2.4.2.8" evidence="15"/>
<comment type="cofactor">
    <cofactor evidence="1 15">
        <name>Mg(2+)</name>
        <dbReference type="ChEBI" id="CHEBI:18420"/>
    </cofactor>
</comment>
<keyword evidence="10 15" id="KW-0660">Purine salvage</keyword>